<dbReference type="RefSeq" id="WP_054327890.1">
    <property type="nucleotide sequence ID" value="NZ_JACOPL010000012.1"/>
</dbReference>
<dbReference type="EMBL" id="JACOPL010000012">
    <property type="protein sequence ID" value="MBC5726234.1"/>
    <property type="molecule type" value="Genomic_DNA"/>
</dbReference>
<evidence type="ECO:0000313" key="1">
    <source>
        <dbReference type="EMBL" id="MBC5726234.1"/>
    </source>
</evidence>
<evidence type="ECO:0000313" key="2">
    <source>
        <dbReference type="Proteomes" id="UP000606499"/>
    </source>
</evidence>
<organism evidence="1 2">
    <name type="scientific">Agathobaculum faecis</name>
    <dbReference type="NCBI Taxonomy" id="2763013"/>
    <lineage>
        <taxon>Bacteria</taxon>
        <taxon>Bacillati</taxon>
        <taxon>Bacillota</taxon>
        <taxon>Clostridia</taxon>
        <taxon>Eubacteriales</taxon>
        <taxon>Butyricicoccaceae</taxon>
        <taxon>Agathobaculum</taxon>
    </lineage>
</organism>
<protein>
    <submittedName>
        <fullName evidence="1">Uncharacterized protein</fullName>
    </submittedName>
</protein>
<proteinExistence type="predicted"/>
<dbReference type="AlphaFoldDB" id="A0A923LW25"/>
<name>A0A923LW25_9FIRM</name>
<sequence length="130" mass="14826">MNHIERIKELLSALGYTITACSPDQDLISFLFFRADHIYQLECYGGDWNCTVLWGMAHDDSWDSSRIIKSEGIFVPFTLDLLDSIADAALKDYLSEAIARCDTEQEKDNFIRASTDKVLSTLHKNDILLF</sequence>
<dbReference type="PROSITE" id="PS51257">
    <property type="entry name" value="PROKAR_LIPOPROTEIN"/>
    <property type="match status" value="1"/>
</dbReference>
<accession>A0A923LW25</accession>
<gene>
    <name evidence="1" type="ORF">H8S45_12305</name>
</gene>
<comment type="caution">
    <text evidence="1">The sequence shown here is derived from an EMBL/GenBank/DDBJ whole genome shotgun (WGS) entry which is preliminary data.</text>
</comment>
<keyword evidence="2" id="KW-1185">Reference proteome</keyword>
<dbReference type="Proteomes" id="UP000606499">
    <property type="component" value="Unassembled WGS sequence"/>
</dbReference>
<reference evidence="1" key="1">
    <citation type="submission" date="2020-08" db="EMBL/GenBank/DDBJ databases">
        <title>Genome public.</title>
        <authorList>
            <person name="Liu C."/>
            <person name="Sun Q."/>
        </authorList>
    </citation>
    <scope>NUCLEOTIDE SEQUENCE</scope>
    <source>
        <strain evidence="1">NSJ-28</strain>
    </source>
</reference>